<dbReference type="Proteomes" id="UP000799441">
    <property type="component" value="Unassembled WGS sequence"/>
</dbReference>
<name>A0A9P4UUJ2_9PEZI</name>
<evidence type="ECO:0000313" key="2">
    <source>
        <dbReference type="Proteomes" id="UP000799441"/>
    </source>
</evidence>
<comment type="caution">
    <text evidence="1">The sequence shown here is derived from an EMBL/GenBank/DDBJ whole genome shotgun (WGS) entry which is preliminary data.</text>
</comment>
<reference evidence="1" key="1">
    <citation type="journal article" date="2020" name="Stud. Mycol.">
        <title>101 Dothideomycetes genomes: a test case for predicting lifestyles and emergence of pathogens.</title>
        <authorList>
            <person name="Haridas S."/>
            <person name="Albert R."/>
            <person name="Binder M."/>
            <person name="Bloem J."/>
            <person name="Labutti K."/>
            <person name="Salamov A."/>
            <person name="Andreopoulos B."/>
            <person name="Baker S."/>
            <person name="Barry K."/>
            <person name="Bills G."/>
            <person name="Bluhm B."/>
            <person name="Cannon C."/>
            <person name="Castanera R."/>
            <person name="Culley D."/>
            <person name="Daum C."/>
            <person name="Ezra D."/>
            <person name="Gonzalez J."/>
            <person name="Henrissat B."/>
            <person name="Kuo A."/>
            <person name="Liang C."/>
            <person name="Lipzen A."/>
            <person name="Lutzoni F."/>
            <person name="Magnuson J."/>
            <person name="Mondo S."/>
            <person name="Nolan M."/>
            <person name="Ohm R."/>
            <person name="Pangilinan J."/>
            <person name="Park H.-J."/>
            <person name="Ramirez L."/>
            <person name="Alfaro M."/>
            <person name="Sun H."/>
            <person name="Tritt A."/>
            <person name="Yoshinaga Y."/>
            <person name="Zwiers L.-H."/>
            <person name="Turgeon B."/>
            <person name="Goodwin S."/>
            <person name="Spatafora J."/>
            <person name="Crous P."/>
            <person name="Grigoriev I."/>
        </authorList>
    </citation>
    <scope>NUCLEOTIDE SEQUENCE</scope>
    <source>
        <strain evidence="1">CBS 116435</strain>
    </source>
</reference>
<keyword evidence="2" id="KW-1185">Reference proteome</keyword>
<gene>
    <name evidence="1" type="ORF">K431DRAFT_53254</name>
</gene>
<protein>
    <submittedName>
        <fullName evidence="1">Uncharacterized protein</fullName>
    </submittedName>
</protein>
<sequence>MTSLYALERNASTRASLHSDSSTSRHVLEGLDSAVSAFDCMGKTSACRRQAHALHNLISPQWCLVESFDTLGRTHYWQSEVRCWRYSVAFARAIRQLVVRFVVVRVNERVEKRHYEGRAAMMTLRACTDLASPRFGTTEHYLPHTVPCS</sequence>
<evidence type="ECO:0000313" key="1">
    <source>
        <dbReference type="EMBL" id="KAF2725803.1"/>
    </source>
</evidence>
<organism evidence="1 2">
    <name type="scientific">Polychaeton citri CBS 116435</name>
    <dbReference type="NCBI Taxonomy" id="1314669"/>
    <lineage>
        <taxon>Eukaryota</taxon>
        <taxon>Fungi</taxon>
        <taxon>Dikarya</taxon>
        <taxon>Ascomycota</taxon>
        <taxon>Pezizomycotina</taxon>
        <taxon>Dothideomycetes</taxon>
        <taxon>Dothideomycetidae</taxon>
        <taxon>Capnodiales</taxon>
        <taxon>Capnodiaceae</taxon>
        <taxon>Polychaeton</taxon>
    </lineage>
</organism>
<dbReference type="AlphaFoldDB" id="A0A9P4UUJ2"/>
<dbReference type="EMBL" id="MU003766">
    <property type="protein sequence ID" value="KAF2725803.1"/>
    <property type="molecule type" value="Genomic_DNA"/>
</dbReference>
<accession>A0A9P4UUJ2</accession>
<proteinExistence type="predicted"/>